<reference evidence="2 3" key="1">
    <citation type="submission" date="2023-03" db="EMBL/GenBank/DDBJ databases">
        <title>High-quality genome of Scylla paramamosain provides insights in environmental adaptation.</title>
        <authorList>
            <person name="Zhang L."/>
        </authorList>
    </citation>
    <scope>NUCLEOTIDE SEQUENCE [LARGE SCALE GENOMIC DNA]</scope>
    <source>
        <strain evidence="2">LZ_2023a</strain>
        <tissue evidence="2">Muscle</tissue>
    </source>
</reference>
<dbReference type="EMBL" id="JARAKH010000049">
    <property type="protein sequence ID" value="KAK8375619.1"/>
    <property type="molecule type" value="Genomic_DNA"/>
</dbReference>
<evidence type="ECO:0000256" key="1">
    <source>
        <dbReference type="SAM" id="SignalP"/>
    </source>
</evidence>
<comment type="caution">
    <text evidence="2">The sequence shown here is derived from an EMBL/GenBank/DDBJ whole genome shotgun (WGS) entry which is preliminary data.</text>
</comment>
<organism evidence="2 3">
    <name type="scientific">Scylla paramamosain</name>
    <name type="common">Mud crab</name>
    <dbReference type="NCBI Taxonomy" id="85552"/>
    <lineage>
        <taxon>Eukaryota</taxon>
        <taxon>Metazoa</taxon>
        <taxon>Ecdysozoa</taxon>
        <taxon>Arthropoda</taxon>
        <taxon>Crustacea</taxon>
        <taxon>Multicrustacea</taxon>
        <taxon>Malacostraca</taxon>
        <taxon>Eumalacostraca</taxon>
        <taxon>Eucarida</taxon>
        <taxon>Decapoda</taxon>
        <taxon>Pleocyemata</taxon>
        <taxon>Brachyura</taxon>
        <taxon>Eubrachyura</taxon>
        <taxon>Portunoidea</taxon>
        <taxon>Portunidae</taxon>
        <taxon>Portuninae</taxon>
        <taxon>Scylla</taxon>
    </lineage>
</organism>
<keyword evidence="1" id="KW-0732">Signal</keyword>
<gene>
    <name evidence="2" type="ORF">O3P69_008431</name>
</gene>
<name>A0AAW0SJQ1_SCYPA</name>
<keyword evidence="3" id="KW-1185">Reference proteome</keyword>
<accession>A0AAW0SJQ1</accession>
<dbReference type="Proteomes" id="UP001487740">
    <property type="component" value="Unassembled WGS sequence"/>
</dbReference>
<evidence type="ECO:0000313" key="2">
    <source>
        <dbReference type="EMBL" id="KAK8375619.1"/>
    </source>
</evidence>
<dbReference type="AlphaFoldDB" id="A0AAW0SJQ1"/>
<proteinExistence type="predicted"/>
<feature type="chain" id="PRO_5043597955" evidence="1">
    <location>
        <begin position="48"/>
        <end position="145"/>
    </location>
</feature>
<evidence type="ECO:0000313" key="3">
    <source>
        <dbReference type="Proteomes" id="UP001487740"/>
    </source>
</evidence>
<protein>
    <submittedName>
        <fullName evidence="2">Uncharacterized protein</fullName>
    </submittedName>
</protein>
<sequence length="145" mass="15223">MAVGVEGRASEGGDGVQHGCGRCTGGSTVAAWLAVLLAGCLAPLTSPHGNPCTVNNTTLSGRASALTHARASPPLLVFRLHFASESWRTHSCGTHDAVGRDTTTQRAYLRRARSEKLGRVSEAVVLEMGADAGEYCLLVSQYQSR</sequence>
<feature type="signal peptide" evidence="1">
    <location>
        <begin position="1"/>
        <end position="47"/>
    </location>
</feature>